<dbReference type="Gene3D" id="2.110.10.10">
    <property type="entry name" value="Hemopexin-like domain"/>
    <property type="match status" value="1"/>
</dbReference>
<keyword evidence="5" id="KW-1015">Disulfide bond</keyword>
<evidence type="ECO:0000256" key="6">
    <source>
        <dbReference type="ARBA" id="ARBA00023180"/>
    </source>
</evidence>
<comment type="subcellular location">
    <subcellularLocation>
        <location evidence="1">Secreted</location>
    </subcellularLocation>
</comment>
<dbReference type="PROSITE" id="PS00524">
    <property type="entry name" value="SMB_1"/>
    <property type="match status" value="1"/>
</dbReference>
<dbReference type="InterPro" id="IPR036024">
    <property type="entry name" value="Somatomedin_B-like_dom_sf"/>
</dbReference>
<dbReference type="SMART" id="SM00120">
    <property type="entry name" value="HX"/>
    <property type="match status" value="2"/>
</dbReference>
<dbReference type="PANTHER" id="PTHR22917">
    <property type="entry name" value="HEMOPEXIN DOMAIN-CONTAINING PROTEIN"/>
    <property type="match status" value="1"/>
</dbReference>
<evidence type="ECO:0000256" key="5">
    <source>
        <dbReference type="ARBA" id="ARBA00023157"/>
    </source>
</evidence>
<dbReference type="Pfam" id="PF00045">
    <property type="entry name" value="Hemopexin"/>
    <property type="match status" value="1"/>
</dbReference>
<dbReference type="InterPro" id="IPR001212">
    <property type="entry name" value="Somatomedin_B_dom"/>
</dbReference>
<feature type="region of interest" description="Disordered" evidence="8">
    <location>
        <begin position="741"/>
        <end position="1045"/>
    </location>
</feature>
<evidence type="ECO:0000313" key="11">
    <source>
        <dbReference type="Proteomes" id="UP000250572"/>
    </source>
</evidence>
<accession>A0A315VCY8</accession>
<feature type="compositionally biased region" description="Polar residues" evidence="8">
    <location>
        <begin position="836"/>
        <end position="871"/>
    </location>
</feature>
<dbReference type="InterPro" id="IPR018487">
    <property type="entry name" value="Hemopexin-like_repeat"/>
</dbReference>
<evidence type="ECO:0000256" key="2">
    <source>
        <dbReference type="ARBA" id="ARBA00022525"/>
    </source>
</evidence>
<comment type="caution">
    <text evidence="10">The sequence shown here is derived from an EMBL/GenBank/DDBJ whole genome shotgun (WGS) entry which is preliminary data.</text>
</comment>
<evidence type="ECO:0000256" key="4">
    <source>
        <dbReference type="ARBA" id="ARBA00022737"/>
    </source>
</evidence>
<gene>
    <name evidence="10" type="ORF">CCH79_00009423</name>
</gene>
<feature type="compositionally biased region" description="Low complexity" evidence="8">
    <location>
        <begin position="678"/>
        <end position="688"/>
    </location>
</feature>
<protein>
    <recommendedName>
        <fullName evidence="9">SMB domain-containing protein</fullName>
    </recommendedName>
</protein>
<feature type="compositionally biased region" description="Polar residues" evidence="8">
    <location>
        <begin position="741"/>
        <end position="754"/>
    </location>
</feature>
<keyword evidence="2" id="KW-0964">Secreted</keyword>
<dbReference type="Proteomes" id="UP000250572">
    <property type="component" value="Unassembled WGS sequence"/>
</dbReference>
<dbReference type="GO" id="GO:0005615">
    <property type="term" value="C:extracellular space"/>
    <property type="evidence" value="ECO:0007669"/>
    <property type="project" value="TreeGrafter"/>
</dbReference>
<reference evidence="10 11" key="1">
    <citation type="journal article" date="2018" name="G3 (Bethesda)">
        <title>A High-Quality Reference Genome for the Invasive Mosquitofish Gambusia affinis Using a Chicago Library.</title>
        <authorList>
            <person name="Hoffberg S.L."/>
            <person name="Troendle N.J."/>
            <person name="Glenn T.C."/>
            <person name="Mahmud O."/>
            <person name="Louha S."/>
            <person name="Chalopin D."/>
            <person name="Bennetzen J.L."/>
            <person name="Mauricio R."/>
        </authorList>
    </citation>
    <scope>NUCLEOTIDE SEQUENCE [LARGE SCALE GENOMIC DNA]</scope>
    <source>
        <strain evidence="10">NE01/NJP1002.9</strain>
        <tissue evidence="10">Muscle</tissue>
    </source>
</reference>
<dbReference type="AlphaFoldDB" id="A0A315VCY8"/>
<dbReference type="EMBL" id="NHOQ01001911">
    <property type="protein sequence ID" value="PWA21202.1"/>
    <property type="molecule type" value="Genomic_DNA"/>
</dbReference>
<dbReference type="InterPro" id="IPR018486">
    <property type="entry name" value="Hemopexin_CS"/>
</dbReference>
<dbReference type="PROSITE" id="PS51642">
    <property type="entry name" value="HEMOPEXIN_2"/>
    <property type="match status" value="1"/>
</dbReference>
<feature type="compositionally biased region" description="Polar residues" evidence="8">
    <location>
        <begin position="881"/>
        <end position="903"/>
    </location>
</feature>
<organism evidence="10 11">
    <name type="scientific">Gambusia affinis</name>
    <name type="common">Western mosquitofish</name>
    <name type="synonym">Heterandria affinis</name>
    <dbReference type="NCBI Taxonomy" id="33528"/>
    <lineage>
        <taxon>Eukaryota</taxon>
        <taxon>Metazoa</taxon>
        <taxon>Chordata</taxon>
        <taxon>Craniata</taxon>
        <taxon>Vertebrata</taxon>
        <taxon>Euteleostomi</taxon>
        <taxon>Actinopterygii</taxon>
        <taxon>Neopterygii</taxon>
        <taxon>Teleostei</taxon>
        <taxon>Neoteleostei</taxon>
        <taxon>Acanthomorphata</taxon>
        <taxon>Ovalentaria</taxon>
        <taxon>Atherinomorphae</taxon>
        <taxon>Cyprinodontiformes</taxon>
        <taxon>Poeciliidae</taxon>
        <taxon>Poeciliinae</taxon>
        <taxon>Gambusia</taxon>
    </lineage>
</organism>
<feature type="compositionally biased region" description="Polar residues" evidence="8">
    <location>
        <begin position="914"/>
        <end position="937"/>
    </location>
</feature>
<proteinExistence type="predicted"/>
<keyword evidence="3" id="KW-0732">Signal</keyword>
<evidence type="ECO:0000256" key="3">
    <source>
        <dbReference type="ARBA" id="ARBA00022729"/>
    </source>
</evidence>
<keyword evidence="4" id="KW-0677">Repeat</keyword>
<dbReference type="InterPro" id="IPR000585">
    <property type="entry name" value="Hemopexin-like_dom"/>
</dbReference>
<dbReference type="PANTHER" id="PTHR22917:SF1">
    <property type="entry name" value="PROTEOGLYCAN 4"/>
    <property type="match status" value="1"/>
</dbReference>
<feature type="repeat" description="Hemopexin" evidence="7">
    <location>
        <begin position="1087"/>
        <end position="1134"/>
    </location>
</feature>
<dbReference type="SUPFAM" id="SSF90188">
    <property type="entry name" value="Somatomedin B domain"/>
    <property type="match status" value="2"/>
</dbReference>
<keyword evidence="6" id="KW-0325">Glycoprotein</keyword>
<evidence type="ECO:0000259" key="9">
    <source>
        <dbReference type="PROSITE" id="PS50958"/>
    </source>
</evidence>
<dbReference type="PROSITE" id="PS50958">
    <property type="entry name" value="SMB_2"/>
    <property type="match status" value="2"/>
</dbReference>
<dbReference type="SUPFAM" id="SSF50923">
    <property type="entry name" value="Hemopexin-like domain"/>
    <property type="match status" value="1"/>
</dbReference>
<keyword evidence="11" id="KW-1185">Reference proteome</keyword>
<feature type="domain" description="SMB" evidence="9">
    <location>
        <begin position="620"/>
        <end position="663"/>
    </location>
</feature>
<feature type="domain" description="SMB" evidence="9">
    <location>
        <begin position="580"/>
        <end position="619"/>
    </location>
</feature>
<feature type="region of interest" description="Disordered" evidence="8">
    <location>
        <begin position="511"/>
        <end position="533"/>
    </location>
</feature>
<feature type="compositionally biased region" description="Polar residues" evidence="8">
    <location>
        <begin position="794"/>
        <end position="820"/>
    </location>
</feature>
<name>A0A315VCY8_GAMAF</name>
<feature type="compositionally biased region" description="Low complexity" evidence="8">
    <location>
        <begin position="938"/>
        <end position="950"/>
    </location>
</feature>
<dbReference type="CDD" id="cd00094">
    <property type="entry name" value="HX"/>
    <property type="match status" value="1"/>
</dbReference>
<dbReference type="STRING" id="33528.ENSGAFP00000011202"/>
<dbReference type="SMART" id="SM00201">
    <property type="entry name" value="SO"/>
    <property type="match status" value="2"/>
</dbReference>
<sequence>MRERETPSLRGCVLQQDTSSHSRLTCRQITTQLVINQALEHERSHLRLIGVERLVLRCGEFLFESETADSPRCEAASLFSDWPPAALEFPATTQQKVSTISGAQTNTISGITCCFVPLLGGSVNVPTVAFSSFSVARELLRLLLATGRIWMWNFFGSSSSNKFLNEDVDADVFHILLKLLVDLQPKVGRHTERLEANEREEWMKSQIRGRAISSAGVDADLGGFAHLLLKLSSHTSVQLQTLGVVTFLRLLKVAVLNLQRLHSIHQLGMLDFTEPPPTSTLPLSDKLGELFGCQLAMLHVVRHKLKQVPPVSTKSGNVKLAEIIQTVGLLVQPQTASCFSRPKNNPFDNRPFSRYQGNGWDAKKSSVVTTQTYVPNKRRHRLLQEEKPDFTKAVLLSGQVELSKYFHSRDDTIRSRELQLCSTDGHLADLKRGIRQSWVNWQMLTSINSLPPSNLHPILSRHWYSVGGSGQEIEPDTKSSIIFYSPDAYSSSPAPTRTTYQASIPSKPWHDQLYENRGHDSTQQGSPNSVLEGRHPARFSSLAEVCEVSRLSGTEIYRIMSSKTFMVATLLVGALKFISSQTSCRGRCGAEYYRGNMCQCDYTCLSYDECCNDYEAQCTKKNSCKGRCGETFKRGRRCSCDPECSKFNQCCPDYKKHCDVDDSTLTEDPELGEGNNADDSSFTPDSSTPYPPTDLGDGDGEQKHQEEFNKQLFPDMTITGSVNLSLVDIFAEIFPGDDLSTNGDVQQNASQSPEVSGGDELTPVEPLDEIPTEPTLVRDDPQFSIEPAPVDDFLSSTAITTACTDPTDPTSDPNQATTPLVPSEPPTELNCGVLDPSSTSEPQTEPTASSGATVTETEISPSDTPEVSPTNVKDLMEELENSQLTATPGSSTLADTPEVSPTNVKDLMEELENPQLTTTPGSSTLASVIEETTSNPNTESSPESITTSSPDVLQDVSDSTLTPATDDLLSSTAAGPDNASGGVNPGETTADPPTSEPDSKPDLPIASPTSKTETKPLDPQTQITDNLKDYQGDDSDDTNLCSGRPVSGITTLRNGTMVVFRGHFFWVLDRNLVPSSPKEITAVWGVPSPIDTVFTRCNCQGKTYIFKGGKYWRFENDALDPGYPKVVRTGFDGLQGHVTAALSVPQYLSRKESVYFFKRGGTVQKYSYQFGTSPKCGRTAHVPVYTVRARLVRQAVSVLEPAINIRKSWKGFPSTITAAVSVPTNRNPEGYKYVVFSRSTAYNVRMHDGRPVVAAPRANVLPKTDNFFRCPKKS</sequence>
<evidence type="ECO:0000256" key="7">
    <source>
        <dbReference type="PROSITE-ProRule" id="PRU01011"/>
    </source>
</evidence>
<dbReference type="InterPro" id="IPR051298">
    <property type="entry name" value="Heme_transport/Cell_adhesion"/>
</dbReference>
<evidence type="ECO:0000256" key="8">
    <source>
        <dbReference type="SAM" id="MobiDB-lite"/>
    </source>
</evidence>
<evidence type="ECO:0000313" key="10">
    <source>
        <dbReference type="EMBL" id="PWA21202.1"/>
    </source>
</evidence>
<dbReference type="Gene3D" id="4.10.410.20">
    <property type="match status" value="2"/>
</dbReference>
<feature type="compositionally biased region" description="Polar residues" evidence="8">
    <location>
        <begin position="956"/>
        <end position="973"/>
    </location>
</feature>
<feature type="region of interest" description="Disordered" evidence="8">
    <location>
        <begin position="667"/>
        <end position="703"/>
    </location>
</feature>
<dbReference type="Pfam" id="PF01033">
    <property type="entry name" value="Somatomedin_B"/>
    <property type="match status" value="2"/>
</dbReference>
<dbReference type="InterPro" id="IPR036375">
    <property type="entry name" value="Hemopexin-like_dom_sf"/>
</dbReference>
<dbReference type="PROSITE" id="PS00024">
    <property type="entry name" value="HEMOPEXIN"/>
    <property type="match status" value="1"/>
</dbReference>
<evidence type="ECO:0000256" key="1">
    <source>
        <dbReference type="ARBA" id="ARBA00004613"/>
    </source>
</evidence>
<feature type="compositionally biased region" description="Basic and acidic residues" evidence="8">
    <location>
        <begin position="511"/>
        <end position="520"/>
    </location>
</feature>